<evidence type="ECO:0000259" key="3">
    <source>
        <dbReference type="Pfam" id="PF08541"/>
    </source>
</evidence>
<gene>
    <name evidence="4" type="ORF">ACFOW7_03510</name>
</gene>
<dbReference type="PANTHER" id="PTHR34069:SF3">
    <property type="entry name" value="ACYL-COA:ACYL-COA ALKYLTRANSFERASE"/>
    <property type="match status" value="1"/>
</dbReference>
<protein>
    <submittedName>
        <fullName evidence="4">Iron-containing redox enzyme family protein</fullName>
    </submittedName>
</protein>
<dbReference type="Pfam" id="PF14518">
    <property type="entry name" value="Haem_oxygenas_2"/>
    <property type="match status" value="1"/>
</dbReference>
<dbReference type="PANTHER" id="PTHR34069">
    <property type="entry name" value="3-OXOACYL-[ACYL-CARRIER-PROTEIN] SYNTHASE 3"/>
    <property type="match status" value="1"/>
</dbReference>
<dbReference type="InterPro" id="IPR013747">
    <property type="entry name" value="ACP_syn_III_C"/>
</dbReference>
<evidence type="ECO:0000256" key="2">
    <source>
        <dbReference type="ARBA" id="ARBA00023315"/>
    </source>
</evidence>
<dbReference type="EMBL" id="JBHSBU010000001">
    <property type="protein sequence ID" value="MFC4158422.1"/>
    <property type="molecule type" value="Genomic_DNA"/>
</dbReference>
<dbReference type="Gene3D" id="1.20.910.10">
    <property type="entry name" value="Heme oxygenase-like"/>
    <property type="match status" value="1"/>
</dbReference>
<dbReference type="SUPFAM" id="SSF48613">
    <property type="entry name" value="Heme oxygenase-like"/>
    <property type="match status" value="1"/>
</dbReference>
<dbReference type="SUPFAM" id="SSF53901">
    <property type="entry name" value="Thiolase-like"/>
    <property type="match status" value="1"/>
</dbReference>
<feature type="domain" description="Beta-ketoacyl-[acyl-carrier-protein] synthase III C-terminal" evidence="3">
    <location>
        <begin position="279"/>
        <end position="354"/>
    </location>
</feature>
<keyword evidence="1" id="KW-0808">Transferase</keyword>
<evidence type="ECO:0000313" key="4">
    <source>
        <dbReference type="EMBL" id="MFC4158422.1"/>
    </source>
</evidence>
<evidence type="ECO:0000256" key="1">
    <source>
        <dbReference type="ARBA" id="ARBA00022679"/>
    </source>
</evidence>
<evidence type="ECO:0000313" key="5">
    <source>
        <dbReference type="Proteomes" id="UP001595791"/>
    </source>
</evidence>
<comment type="caution">
    <text evidence="4">The sequence shown here is derived from an EMBL/GenBank/DDBJ whole genome shotgun (WGS) entry which is preliminary data.</text>
</comment>
<dbReference type="RefSeq" id="WP_378161076.1">
    <property type="nucleotide sequence ID" value="NZ_JBHSBU010000001.1"/>
</dbReference>
<sequence length="629" mass="69765">MVAYYDRVFLVGSGMHYPGPPIDNEAMDGYIAPLNRTSGRIKRRILAENGILTRHYALNPDGSTACNSWQLAAAAVRDCLDNASVPLTDISLLCTGSSGGDTILPGFANMLQGELGAPPLETLSSQGVCAAGVTALQYAAEAIERGRHRLALVAAAELPSRLFKRSRFAPRGFDSDFNAHFLRWMLSDGAGAWLLADAARADGLSLRLRWSHCRSFSGDFPVCMQLGYPEAPGRSYLDYPSAAEAEADGALALRQDIRLLPNLFDVGIHEYVRLIHDGQFDPAAIDHFLCHYSSEKFAPLVEKLMSDAGLSIPRERWYSNLTWRGNTGAASIFAMLTEFLRSDRAKPGQQILCFVPESGRFTVAFMLFEVVTPQSGWQPVRPRGALDRVEPEIALEPVDPPHAPEAADPQLAELLRRLAGVWHDYRSRVWRSEPVRRILAGRFSCTDYQRWMACWIPQVREGSRWMRCAIANMGSRHHALVALIGTHAAEEQFDFDVLFQDYRLAGGPVEQIDQLRRNPGGEALNAYLHRVADSPDPVGLLGAIYLIEGTGQRIVPLLLPRLKRQLDGLPAKAFRFLDYHGANDEHHLARWLEAVKLTLEADPTAAEAIVGVARRTAELYLMQWEDMLG</sequence>
<keyword evidence="5" id="KW-1185">Reference proteome</keyword>
<dbReference type="Proteomes" id="UP001595791">
    <property type="component" value="Unassembled WGS sequence"/>
</dbReference>
<name>A0ABV8MN14_9NEIS</name>
<accession>A0ABV8MN14</accession>
<dbReference type="Gene3D" id="3.40.47.10">
    <property type="match status" value="2"/>
</dbReference>
<keyword evidence="2" id="KW-0012">Acyltransferase</keyword>
<proteinExistence type="predicted"/>
<dbReference type="Pfam" id="PF08541">
    <property type="entry name" value="ACP_syn_III_C"/>
    <property type="match status" value="1"/>
</dbReference>
<organism evidence="4 5">
    <name type="scientific">Chitinimonas lacunae</name>
    <dbReference type="NCBI Taxonomy" id="1963018"/>
    <lineage>
        <taxon>Bacteria</taxon>
        <taxon>Pseudomonadati</taxon>
        <taxon>Pseudomonadota</taxon>
        <taxon>Betaproteobacteria</taxon>
        <taxon>Neisseriales</taxon>
        <taxon>Chitinibacteraceae</taxon>
        <taxon>Chitinimonas</taxon>
    </lineage>
</organism>
<dbReference type="InterPro" id="IPR016039">
    <property type="entry name" value="Thiolase-like"/>
</dbReference>
<dbReference type="CDD" id="cd00827">
    <property type="entry name" value="init_cond_enzymes"/>
    <property type="match status" value="1"/>
</dbReference>
<reference evidence="5" key="1">
    <citation type="journal article" date="2019" name="Int. J. Syst. Evol. Microbiol.">
        <title>The Global Catalogue of Microorganisms (GCM) 10K type strain sequencing project: providing services to taxonomists for standard genome sequencing and annotation.</title>
        <authorList>
            <consortium name="The Broad Institute Genomics Platform"/>
            <consortium name="The Broad Institute Genome Sequencing Center for Infectious Disease"/>
            <person name="Wu L."/>
            <person name="Ma J."/>
        </authorList>
    </citation>
    <scope>NUCLEOTIDE SEQUENCE [LARGE SCALE GENOMIC DNA]</scope>
    <source>
        <strain evidence="5">LMG 29894</strain>
    </source>
</reference>
<dbReference type="InterPro" id="IPR016084">
    <property type="entry name" value="Haem_Oase-like_multi-hlx"/>
</dbReference>